<reference evidence="3 4" key="1">
    <citation type="submission" date="2018-03" db="EMBL/GenBank/DDBJ databases">
        <authorList>
            <person name="Fogelqvist J."/>
        </authorList>
    </citation>
    <scope>NUCLEOTIDE SEQUENCE [LARGE SCALE GENOMIC DNA]</scope>
</reference>
<dbReference type="Pfam" id="PF04921">
    <property type="entry name" value="XAP5"/>
    <property type="match status" value="1"/>
</dbReference>
<dbReference type="EMBL" id="OVEO01000002">
    <property type="protein sequence ID" value="SPQ94035.1"/>
    <property type="molecule type" value="Genomic_DNA"/>
</dbReference>
<sequence>MDRRSTLAQTRKNDADKIAAQAAAVKKEEELRKLDSAFKTYESSGLEAQFKTDTVGLLSASEFRQKKAQIDQLRLEAEKRRLKQAKESKKRRRVNVLSFDDDDAGREEETNTEEVRVVKDPTVDTSFLKDADREASDKALRQRFEREWHEQQAKIKQESLEIVYSYWDGTGNRKSLTVKKGDRIDQFLEVARRQLCKEFPLLKGLTCEHLMYVKEDVIVPHHYTFYELILNKARGKSGPLFRFDVHDDIRLISDATVEKEDSHAGKVMTRSWYERNKHTYPCCRWEVYDPSKHRLTGALPASAQVAVDALRYT</sequence>
<organism evidence="3 4">
    <name type="scientific">Plasmodiophora brassicae</name>
    <name type="common">Clubroot disease agent</name>
    <dbReference type="NCBI Taxonomy" id="37360"/>
    <lineage>
        <taxon>Eukaryota</taxon>
        <taxon>Sar</taxon>
        <taxon>Rhizaria</taxon>
        <taxon>Endomyxa</taxon>
        <taxon>Phytomyxea</taxon>
        <taxon>Plasmodiophorida</taxon>
        <taxon>Plasmodiophoridae</taxon>
        <taxon>Plasmodiophora</taxon>
    </lineage>
</organism>
<feature type="domain" description="FAM50A/XAP5 C-terminal" evidence="2">
    <location>
        <begin position="159"/>
        <end position="293"/>
    </location>
</feature>
<dbReference type="GO" id="GO:0006325">
    <property type="term" value="P:chromatin organization"/>
    <property type="evidence" value="ECO:0007669"/>
    <property type="project" value="TreeGrafter"/>
</dbReference>
<evidence type="ECO:0000259" key="2">
    <source>
        <dbReference type="Pfam" id="PF04921"/>
    </source>
</evidence>
<name>A0A3P3Y1H8_PLABS</name>
<proteinExistence type="predicted"/>
<feature type="coiled-coil region" evidence="1">
    <location>
        <begin position="65"/>
        <end position="95"/>
    </location>
</feature>
<accession>A0A3P3Y1H8</accession>
<dbReference type="PANTHER" id="PTHR12722:SF0">
    <property type="entry name" value="PROTEIN FAM50A"/>
    <property type="match status" value="1"/>
</dbReference>
<protein>
    <recommendedName>
        <fullName evidence="2">FAM50A/XAP5 C-terminal domain-containing protein</fullName>
    </recommendedName>
</protein>
<dbReference type="InterPro" id="IPR007005">
    <property type="entry name" value="XAP5"/>
</dbReference>
<keyword evidence="1" id="KW-0175">Coiled coil</keyword>
<dbReference type="GO" id="GO:0005634">
    <property type="term" value="C:nucleus"/>
    <property type="evidence" value="ECO:0007669"/>
    <property type="project" value="InterPro"/>
</dbReference>
<evidence type="ECO:0000313" key="4">
    <source>
        <dbReference type="Proteomes" id="UP000290189"/>
    </source>
</evidence>
<dbReference type="PANTHER" id="PTHR12722">
    <property type="entry name" value="XAP-5 PROTEIN-RELATED"/>
    <property type="match status" value="1"/>
</dbReference>
<dbReference type="AlphaFoldDB" id="A0A3P3Y1H8"/>
<evidence type="ECO:0000313" key="3">
    <source>
        <dbReference type="EMBL" id="SPQ94035.1"/>
    </source>
</evidence>
<evidence type="ECO:0000256" key="1">
    <source>
        <dbReference type="SAM" id="Coils"/>
    </source>
</evidence>
<geneLocation type="mitochondrion" evidence="3"/>
<dbReference type="InterPro" id="IPR048337">
    <property type="entry name" value="FAM50A/XAP5_C"/>
</dbReference>
<keyword evidence="3" id="KW-0496">Mitochondrion</keyword>
<gene>
    <name evidence="3" type="ORF">PLBR_LOCUS1250</name>
</gene>
<dbReference type="Proteomes" id="UP000290189">
    <property type="component" value="Unassembled WGS sequence"/>
</dbReference>